<protein>
    <submittedName>
        <fullName evidence="1">Uncharacterized protein</fullName>
    </submittedName>
</protein>
<dbReference type="EMBL" id="LN899821">
    <property type="protein sequence ID" value="CUV18975.1"/>
    <property type="molecule type" value="Genomic_DNA"/>
</dbReference>
<accession>A0A0S4U9U6</accession>
<gene>
    <name evidence="1" type="ORF">PSS4_v1_860018</name>
</gene>
<dbReference type="AlphaFoldDB" id="A0A0S4U9U6"/>
<name>A0A0S4U9U6_RALSL</name>
<reference evidence="1" key="1">
    <citation type="submission" date="2015-10" db="EMBL/GenBank/DDBJ databases">
        <authorList>
            <person name="Gilbert D.G."/>
        </authorList>
    </citation>
    <scope>NUCLEOTIDE SEQUENCE</scope>
    <source>
        <strain evidence="1">Phyl III-seqv23</strain>
    </source>
</reference>
<evidence type="ECO:0000313" key="1">
    <source>
        <dbReference type="EMBL" id="CUV18975.1"/>
    </source>
</evidence>
<proteinExistence type="predicted"/>
<sequence>MVASHMTARGNQRTDKAASLEFNLRLDVYVLQDQLSQSTRACEWIAFNLGRVEMFSQFIC</sequence>
<organism evidence="1">
    <name type="scientific">Ralstonia solanacearum</name>
    <name type="common">Pseudomonas solanacearum</name>
    <dbReference type="NCBI Taxonomy" id="305"/>
    <lineage>
        <taxon>Bacteria</taxon>
        <taxon>Pseudomonadati</taxon>
        <taxon>Pseudomonadota</taxon>
        <taxon>Betaproteobacteria</taxon>
        <taxon>Burkholderiales</taxon>
        <taxon>Burkholderiaceae</taxon>
        <taxon>Ralstonia</taxon>
        <taxon>Ralstonia solanacearum species complex</taxon>
    </lineage>
</organism>